<accession>A0A011W2J8</accession>
<dbReference type="PATRIC" id="fig|1341156.4.peg.270"/>
<sequence>MCGIINLNENRTEITYVFALKEDVEYSIYVNNPTNNHEGEYTIHVSEDNWVYAPNGGLWTVVDYSTPLAITTSTTEQIYITPQLLADATINDSNEYSYYECHSMEDVEIIMAIITYDDPTKTTILDDIGPAFFTVGGVLLVVISHCHPLAEIVFVAKCIKYGGEISTLTGGLYWLLDIFEKSESASFKNIISKGNLSISCGIIPSNSPFSAWYTWDSVPYINKYNQNNRGKIAEIDSTIVRSWLPFNS</sequence>
<protein>
    <submittedName>
        <fullName evidence="1">Uncharacterized protein</fullName>
    </submittedName>
</protein>
<dbReference type="EMBL" id="JEOB01000001">
    <property type="protein sequence ID" value="EXM41013.1"/>
    <property type="molecule type" value="Genomic_DNA"/>
</dbReference>
<dbReference type="AlphaFoldDB" id="A0A011W2J8"/>
<dbReference type="Proteomes" id="UP000021369">
    <property type="component" value="Unassembled WGS sequence"/>
</dbReference>
<comment type="caution">
    <text evidence="1">The sequence shown here is derived from an EMBL/GenBank/DDBJ whole genome shotgun (WGS) entry which is preliminary data.</text>
</comment>
<reference evidence="1 2" key="1">
    <citation type="submission" date="2013-06" db="EMBL/GenBank/DDBJ databases">
        <title>Rumen cellulosomics: divergent fiber-degrading strategies revealed by comparative genome-wide analysis of six Ruminococcal strains.</title>
        <authorList>
            <person name="Dassa B."/>
            <person name="Borovok I."/>
            <person name="Lamed R."/>
            <person name="Flint H."/>
            <person name="Yeoman C.J."/>
            <person name="White B."/>
            <person name="Bayer E.A."/>
        </authorList>
    </citation>
    <scope>NUCLEOTIDE SEQUENCE [LARGE SCALE GENOMIC DNA]</scope>
    <source>
        <strain evidence="1 2">SY3</strain>
    </source>
</reference>
<evidence type="ECO:0000313" key="2">
    <source>
        <dbReference type="Proteomes" id="UP000021369"/>
    </source>
</evidence>
<name>A0A011W2J8_RUMAL</name>
<evidence type="ECO:0000313" key="1">
    <source>
        <dbReference type="EMBL" id="EXM41013.1"/>
    </source>
</evidence>
<keyword evidence="2" id="KW-1185">Reference proteome</keyword>
<gene>
    <name evidence="1" type="ORF">RASY3_02715</name>
</gene>
<proteinExistence type="predicted"/>
<dbReference type="OrthoDB" id="10021457at2"/>
<organism evidence="1 2">
    <name type="scientific">Ruminococcus albus SY3</name>
    <dbReference type="NCBI Taxonomy" id="1341156"/>
    <lineage>
        <taxon>Bacteria</taxon>
        <taxon>Bacillati</taxon>
        <taxon>Bacillota</taxon>
        <taxon>Clostridia</taxon>
        <taxon>Eubacteriales</taxon>
        <taxon>Oscillospiraceae</taxon>
        <taxon>Ruminococcus</taxon>
    </lineage>
</organism>
<dbReference type="RefSeq" id="WP_037284907.1">
    <property type="nucleotide sequence ID" value="NZ_JEOB01000001.1"/>
</dbReference>